<name>A0A7R9PE68_TIMCA</name>
<accession>A0A7R9PE68</accession>
<dbReference type="EMBL" id="OE193694">
    <property type="protein sequence ID" value="CAD7579755.1"/>
    <property type="molecule type" value="Genomic_DNA"/>
</dbReference>
<protein>
    <submittedName>
        <fullName evidence="2">(California timema) hypothetical protein</fullName>
    </submittedName>
</protein>
<proteinExistence type="predicted"/>
<feature type="transmembrane region" description="Helical" evidence="1">
    <location>
        <begin position="102"/>
        <end position="120"/>
    </location>
</feature>
<reference evidence="2" key="1">
    <citation type="submission" date="2020-11" db="EMBL/GenBank/DDBJ databases">
        <authorList>
            <person name="Tran Van P."/>
        </authorList>
    </citation>
    <scope>NUCLEOTIDE SEQUENCE</scope>
</reference>
<evidence type="ECO:0000256" key="1">
    <source>
        <dbReference type="SAM" id="Phobius"/>
    </source>
</evidence>
<organism evidence="2">
    <name type="scientific">Timema californicum</name>
    <name type="common">California timema</name>
    <name type="synonym">Walking stick</name>
    <dbReference type="NCBI Taxonomy" id="61474"/>
    <lineage>
        <taxon>Eukaryota</taxon>
        <taxon>Metazoa</taxon>
        <taxon>Ecdysozoa</taxon>
        <taxon>Arthropoda</taxon>
        <taxon>Hexapoda</taxon>
        <taxon>Insecta</taxon>
        <taxon>Pterygota</taxon>
        <taxon>Neoptera</taxon>
        <taxon>Polyneoptera</taxon>
        <taxon>Phasmatodea</taxon>
        <taxon>Timematodea</taxon>
        <taxon>Timematoidea</taxon>
        <taxon>Timematidae</taxon>
        <taxon>Timema</taxon>
    </lineage>
</organism>
<gene>
    <name evidence="2" type="ORF">TCMB3V08_LOCUS12288</name>
</gene>
<dbReference type="AlphaFoldDB" id="A0A7R9PE68"/>
<sequence>MSTLISVESVVVVYLSGRPCLYNSPKDLLARALSVSLTSAWYHGPITRQDKKSQRRVERSTAGHRQESRRGWRGWLSRFWITRQMATGGDPDREIQTTLRELVMYVVFLFVFNMVALGMSSPEAYYFSKIIKMLFVETAMESNVQFKVELEEVNPHLRGGRVENHLGKTTPSSVDRDSNLDLPVLSGRASTRQARLANYATEAGKK</sequence>
<keyword evidence="1" id="KW-1133">Transmembrane helix</keyword>
<keyword evidence="1" id="KW-0812">Transmembrane</keyword>
<evidence type="ECO:0000313" key="2">
    <source>
        <dbReference type="EMBL" id="CAD7579755.1"/>
    </source>
</evidence>
<keyword evidence="1" id="KW-0472">Membrane</keyword>